<sequence>MEFLDRAAIVTPDDDAEKVESGSTYNPWRLCSVTQVEEVKCVIRLIPIWLCTILYYVVFTQMASLFVEQGAAMKTKHQKTSRFQLQACLVSTFSASPLLTGGGS</sequence>
<dbReference type="Proteomes" id="UP000886595">
    <property type="component" value="Unassembled WGS sequence"/>
</dbReference>
<dbReference type="Pfam" id="PF00854">
    <property type="entry name" value="PTR2"/>
    <property type="match status" value="1"/>
</dbReference>
<feature type="transmembrane region" description="Helical" evidence="6">
    <location>
        <begin position="46"/>
        <end position="67"/>
    </location>
</feature>
<dbReference type="GO" id="GO:0022857">
    <property type="term" value="F:transmembrane transporter activity"/>
    <property type="evidence" value="ECO:0007669"/>
    <property type="project" value="InterPro"/>
</dbReference>
<dbReference type="InterPro" id="IPR036259">
    <property type="entry name" value="MFS_trans_sf"/>
</dbReference>
<evidence type="ECO:0000256" key="6">
    <source>
        <dbReference type="SAM" id="Phobius"/>
    </source>
</evidence>
<organism evidence="7 8">
    <name type="scientific">Brassica carinata</name>
    <name type="common">Ethiopian mustard</name>
    <name type="synonym">Abyssinian cabbage</name>
    <dbReference type="NCBI Taxonomy" id="52824"/>
    <lineage>
        <taxon>Eukaryota</taxon>
        <taxon>Viridiplantae</taxon>
        <taxon>Streptophyta</taxon>
        <taxon>Embryophyta</taxon>
        <taxon>Tracheophyta</taxon>
        <taxon>Spermatophyta</taxon>
        <taxon>Magnoliopsida</taxon>
        <taxon>eudicotyledons</taxon>
        <taxon>Gunneridae</taxon>
        <taxon>Pentapetalae</taxon>
        <taxon>rosids</taxon>
        <taxon>malvids</taxon>
        <taxon>Brassicales</taxon>
        <taxon>Brassicaceae</taxon>
        <taxon>Brassiceae</taxon>
        <taxon>Brassica</taxon>
    </lineage>
</organism>
<dbReference type="InterPro" id="IPR000109">
    <property type="entry name" value="POT_fam"/>
</dbReference>
<keyword evidence="8" id="KW-1185">Reference proteome</keyword>
<accession>A0A8X7NT95</accession>
<reference evidence="7 8" key="1">
    <citation type="submission" date="2020-02" db="EMBL/GenBank/DDBJ databases">
        <authorList>
            <person name="Ma Q."/>
            <person name="Huang Y."/>
            <person name="Song X."/>
            <person name="Pei D."/>
        </authorList>
    </citation>
    <scope>NUCLEOTIDE SEQUENCE [LARGE SCALE GENOMIC DNA]</scope>
    <source>
        <strain evidence="7">Sxm20200214</strain>
        <tissue evidence="7">Leaf</tissue>
    </source>
</reference>
<dbReference type="AlphaFoldDB" id="A0A8X7NT95"/>
<comment type="caution">
    <text evidence="7">The sequence shown here is derived from an EMBL/GenBank/DDBJ whole genome shotgun (WGS) entry which is preliminary data.</text>
</comment>
<dbReference type="GO" id="GO:0016020">
    <property type="term" value="C:membrane"/>
    <property type="evidence" value="ECO:0007669"/>
    <property type="project" value="UniProtKB-SubCell"/>
</dbReference>
<dbReference type="OrthoDB" id="1730647at2759"/>
<evidence type="ECO:0000256" key="1">
    <source>
        <dbReference type="ARBA" id="ARBA00004141"/>
    </source>
</evidence>
<proteinExistence type="inferred from homology"/>
<evidence type="ECO:0000256" key="5">
    <source>
        <dbReference type="ARBA" id="ARBA00023136"/>
    </source>
</evidence>
<evidence type="ECO:0000313" key="8">
    <source>
        <dbReference type="Proteomes" id="UP000886595"/>
    </source>
</evidence>
<keyword evidence="4 6" id="KW-1133">Transmembrane helix</keyword>
<gene>
    <name evidence="7" type="ORF">Bca52824_091543</name>
</gene>
<evidence type="ECO:0000313" key="7">
    <source>
        <dbReference type="EMBL" id="KAG2239704.1"/>
    </source>
</evidence>
<keyword evidence="5 6" id="KW-0472">Membrane</keyword>
<protein>
    <submittedName>
        <fullName evidence="7">Uncharacterized protein</fullName>
    </submittedName>
</protein>
<comment type="similarity">
    <text evidence="2">Belongs to the major facilitator superfamily. Proton-dependent oligopeptide transporter (POT/PTR) (TC 2.A.17) family.</text>
</comment>
<name>A0A8X7NT95_BRACI</name>
<dbReference type="EMBL" id="JAAMPC010001593">
    <property type="protein sequence ID" value="KAG2239704.1"/>
    <property type="molecule type" value="Genomic_DNA"/>
</dbReference>
<comment type="subcellular location">
    <subcellularLocation>
        <location evidence="1">Membrane</location>
        <topology evidence="1">Multi-pass membrane protein</topology>
    </subcellularLocation>
</comment>
<dbReference type="Gene3D" id="1.20.1250.20">
    <property type="entry name" value="MFS general substrate transporter like domains"/>
    <property type="match status" value="1"/>
</dbReference>
<evidence type="ECO:0000256" key="3">
    <source>
        <dbReference type="ARBA" id="ARBA00022692"/>
    </source>
</evidence>
<keyword evidence="3 6" id="KW-0812">Transmembrane</keyword>
<dbReference type="PANTHER" id="PTHR11654">
    <property type="entry name" value="OLIGOPEPTIDE TRANSPORTER-RELATED"/>
    <property type="match status" value="1"/>
</dbReference>
<evidence type="ECO:0000256" key="2">
    <source>
        <dbReference type="ARBA" id="ARBA00005982"/>
    </source>
</evidence>
<evidence type="ECO:0000256" key="4">
    <source>
        <dbReference type="ARBA" id="ARBA00022989"/>
    </source>
</evidence>